<dbReference type="InterPro" id="IPR015867">
    <property type="entry name" value="N-reg_PII/ATP_PRibTrfase_C"/>
</dbReference>
<dbReference type="InterPro" id="IPR002187">
    <property type="entry name" value="N-reg_PII"/>
</dbReference>
<dbReference type="AlphaFoldDB" id="A0A938X449"/>
<accession>A0A938X449</accession>
<proteinExistence type="predicted"/>
<name>A0A938X449_9CLOT</name>
<dbReference type="RefSeq" id="WP_204909350.1">
    <property type="nucleotide sequence ID" value="NZ_JACJLV010000031.1"/>
</dbReference>
<evidence type="ECO:0000313" key="1">
    <source>
        <dbReference type="EMBL" id="MBM6827330.1"/>
    </source>
</evidence>
<protein>
    <submittedName>
        <fullName evidence="1">P-II family nitrogen regulator</fullName>
    </submittedName>
</protein>
<dbReference type="GO" id="GO:0030234">
    <property type="term" value="F:enzyme regulator activity"/>
    <property type="evidence" value="ECO:0007669"/>
    <property type="project" value="InterPro"/>
</dbReference>
<comment type="caution">
    <text evidence="1">The sequence shown here is derived from an EMBL/GenBank/DDBJ whole genome shotgun (WGS) entry which is preliminary data.</text>
</comment>
<dbReference type="Proteomes" id="UP000713880">
    <property type="component" value="Unassembled WGS sequence"/>
</dbReference>
<dbReference type="InterPro" id="IPR011322">
    <property type="entry name" value="N-reg_PII-like_a/b"/>
</dbReference>
<reference evidence="1" key="1">
    <citation type="submission" date="2020-08" db="EMBL/GenBank/DDBJ databases">
        <authorList>
            <person name="Cejkova D."/>
            <person name="Kubasova T."/>
            <person name="Jahodarova E."/>
            <person name="Rychlik I."/>
        </authorList>
    </citation>
    <scope>NUCLEOTIDE SEQUENCE</scope>
    <source>
        <strain evidence="1">An420c</strain>
    </source>
</reference>
<dbReference type="PROSITE" id="PS51343">
    <property type="entry name" value="PII_GLNB_DOM"/>
    <property type="match status" value="1"/>
</dbReference>
<evidence type="ECO:0000313" key="2">
    <source>
        <dbReference type="Proteomes" id="UP000713880"/>
    </source>
</evidence>
<dbReference type="EMBL" id="JACJLV010000031">
    <property type="protein sequence ID" value="MBM6827330.1"/>
    <property type="molecule type" value="Genomic_DNA"/>
</dbReference>
<dbReference type="SMART" id="SM00938">
    <property type="entry name" value="P-II"/>
    <property type="match status" value="1"/>
</dbReference>
<organism evidence="1 2">
    <name type="scientific">Mordavella massiliensis</name>
    <dbReference type="NCBI Taxonomy" id="1871024"/>
    <lineage>
        <taxon>Bacteria</taxon>
        <taxon>Bacillati</taxon>
        <taxon>Bacillota</taxon>
        <taxon>Clostridia</taxon>
        <taxon>Eubacteriales</taxon>
        <taxon>Clostridiaceae</taxon>
        <taxon>Mordavella</taxon>
    </lineage>
</organism>
<reference evidence="1" key="2">
    <citation type="journal article" date="2021" name="Sci. Rep.">
        <title>The distribution of antibiotic resistance genes in chicken gut microbiota commensals.</title>
        <authorList>
            <person name="Juricova H."/>
            <person name="Matiasovicova J."/>
            <person name="Kubasova T."/>
            <person name="Cejkova D."/>
            <person name="Rychlik I."/>
        </authorList>
    </citation>
    <scope>NUCLEOTIDE SEQUENCE</scope>
    <source>
        <strain evidence="1">An420c</strain>
    </source>
</reference>
<dbReference type="Gene3D" id="3.30.70.120">
    <property type="match status" value="1"/>
</dbReference>
<keyword evidence="2" id="KW-1185">Reference proteome</keyword>
<sequence length="230" mass="25318">MNHIYLMGIIINRGMREKFLQFFKEYHIEVTFASLGRGTASSSLLDYLGMEAAEKAVYVAVVTRKTWIQLKKGLYTRLRIDVPGRGIAFLIPLSSVGGKKVLQYLTAGQKLEIEEESVLKNTEYELLVTIANSGYTEMIMDAARSAHAPGGTVIHAKGTGAEHAKTFLGISLAEEKEMVFIVVKTSQKNEIMRAIMEKAGTGTKAGGVIFSLPVTDTAGIRQIEEELEEE</sequence>
<gene>
    <name evidence="1" type="ORF">H6A13_09535</name>
</gene>
<dbReference type="SUPFAM" id="SSF54913">
    <property type="entry name" value="GlnB-like"/>
    <property type="match status" value="1"/>
</dbReference>
<dbReference type="GO" id="GO:0006808">
    <property type="term" value="P:regulation of nitrogen utilization"/>
    <property type="evidence" value="ECO:0007669"/>
    <property type="project" value="InterPro"/>
</dbReference>
<dbReference type="Pfam" id="PF00543">
    <property type="entry name" value="P-II"/>
    <property type="match status" value="1"/>
</dbReference>